<dbReference type="RefSeq" id="WP_346109656.1">
    <property type="nucleotide sequence ID" value="NZ_BAAAMU010000048.1"/>
</dbReference>
<organism evidence="2 3">
    <name type="scientific">Nonomuraea maheshkhaliensis</name>
    <dbReference type="NCBI Taxonomy" id="419590"/>
    <lineage>
        <taxon>Bacteria</taxon>
        <taxon>Bacillati</taxon>
        <taxon>Actinomycetota</taxon>
        <taxon>Actinomycetes</taxon>
        <taxon>Streptosporangiales</taxon>
        <taxon>Streptosporangiaceae</taxon>
        <taxon>Nonomuraea</taxon>
    </lineage>
</organism>
<keyword evidence="3" id="KW-1185">Reference proteome</keyword>
<evidence type="ECO:0000256" key="1">
    <source>
        <dbReference type="SAM" id="MobiDB-lite"/>
    </source>
</evidence>
<accession>A0ABN2FMS9</accession>
<dbReference type="EMBL" id="BAAAMU010000048">
    <property type="protein sequence ID" value="GAA1653017.1"/>
    <property type="molecule type" value="Genomic_DNA"/>
</dbReference>
<comment type="caution">
    <text evidence="2">The sequence shown here is derived from an EMBL/GenBank/DDBJ whole genome shotgun (WGS) entry which is preliminary data.</text>
</comment>
<proteinExistence type="predicted"/>
<evidence type="ECO:0000313" key="3">
    <source>
        <dbReference type="Proteomes" id="UP001500064"/>
    </source>
</evidence>
<sequence length="146" mass="15915">MLHDGGTYRLSGWVNRALTDPGVRDLDLRDCAADVDGSLVEVPCDAADAEYRVILQQTWGQDSTPPSDPSETREGLEDWDRAVETPSCNVCLLRISGDCGEPPIQTWCAGPGPELGTGMGALIWPIHFVEGLFPEKISDGQARVFW</sequence>
<dbReference type="Proteomes" id="UP001500064">
    <property type="component" value="Unassembled WGS sequence"/>
</dbReference>
<name>A0ABN2FMS9_9ACTN</name>
<reference evidence="2 3" key="1">
    <citation type="journal article" date="2019" name="Int. J. Syst. Evol. Microbiol.">
        <title>The Global Catalogue of Microorganisms (GCM) 10K type strain sequencing project: providing services to taxonomists for standard genome sequencing and annotation.</title>
        <authorList>
            <consortium name="The Broad Institute Genomics Platform"/>
            <consortium name="The Broad Institute Genome Sequencing Center for Infectious Disease"/>
            <person name="Wu L."/>
            <person name="Ma J."/>
        </authorList>
    </citation>
    <scope>NUCLEOTIDE SEQUENCE [LARGE SCALE GENOMIC DNA]</scope>
    <source>
        <strain evidence="2 3">JCM 13929</strain>
    </source>
</reference>
<feature type="compositionally biased region" description="Basic and acidic residues" evidence="1">
    <location>
        <begin position="70"/>
        <end position="79"/>
    </location>
</feature>
<gene>
    <name evidence="2" type="ORF">GCM10009733_057800</name>
</gene>
<feature type="region of interest" description="Disordered" evidence="1">
    <location>
        <begin position="57"/>
        <end position="79"/>
    </location>
</feature>
<evidence type="ECO:0000313" key="2">
    <source>
        <dbReference type="EMBL" id="GAA1653017.1"/>
    </source>
</evidence>
<protein>
    <submittedName>
        <fullName evidence="2">Uncharacterized protein</fullName>
    </submittedName>
</protein>